<keyword evidence="7" id="KW-1185">Reference proteome</keyword>
<keyword evidence="4" id="KW-0411">Iron-sulfur</keyword>
<gene>
    <name evidence="6" type="ORF">HMPREF9439_01200</name>
</gene>
<reference evidence="6 7" key="1">
    <citation type="submission" date="2011-02" db="EMBL/GenBank/DDBJ databases">
        <authorList>
            <person name="Weinstock G."/>
            <person name="Sodergren E."/>
            <person name="Clifton S."/>
            <person name="Fulton L."/>
            <person name="Fulton B."/>
            <person name="Courtney L."/>
            <person name="Fronick C."/>
            <person name="Harrison M."/>
            <person name="Strong C."/>
            <person name="Farmer C."/>
            <person name="Delahaunty K."/>
            <person name="Markovic C."/>
            <person name="Hall O."/>
            <person name="Minx P."/>
            <person name="Tomlinson C."/>
            <person name="Mitreva M."/>
            <person name="Hou S."/>
            <person name="Chen J."/>
            <person name="Wollam A."/>
            <person name="Pepin K.H."/>
            <person name="Johnson M."/>
            <person name="Bhonagiri V."/>
            <person name="Zhang X."/>
            <person name="Suruliraj S."/>
            <person name="Warren W."/>
            <person name="Chinwalla A."/>
            <person name="Mardis E.R."/>
            <person name="Wilson R.K."/>
        </authorList>
    </citation>
    <scope>NUCLEOTIDE SEQUENCE [LARGE SCALE GENOMIC DNA]</scope>
    <source>
        <strain evidence="6 7">YIT 11859</strain>
    </source>
</reference>
<dbReference type="AlphaFoldDB" id="F3QJU3"/>
<dbReference type="PANTHER" id="PTHR43177">
    <property type="entry name" value="PROTEIN NRFC"/>
    <property type="match status" value="1"/>
</dbReference>
<proteinExistence type="predicted"/>
<comment type="caution">
    <text evidence="6">The sequence shown here is derived from an EMBL/GenBank/DDBJ whole genome shotgun (WGS) entry which is preliminary data.</text>
</comment>
<evidence type="ECO:0000313" key="6">
    <source>
        <dbReference type="EMBL" id="EGG55154.1"/>
    </source>
</evidence>
<feature type="domain" description="4Fe-4S ferredoxin-type" evidence="5">
    <location>
        <begin position="13"/>
        <end position="43"/>
    </location>
</feature>
<keyword evidence="2" id="KW-0479">Metal-binding</keyword>
<sequence>MKRKPKEIVMSKYGIIVNADDCVGCHACFVACKEENQVAPGVKWNHLERLEHPAEEVIEYFRVSCMHCENPACMKVCPVKAVYFGPHGEVLIDQKKCIGCKGCLAACPYSAPKFSDPNKQSYFGDLKPLGGRSASPTAWTTRIPGKAEHCTLCTHRTSQGRLPACVEVCSTKALQLVDYDNPTAAQKALIAKAQIINKDAGTSPKIRFISSITDFGAMKVKA</sequence>
<dbReference type="PROSITE" id="PS00198">
    <property type="entry name" value="4FE4S_FER_1"/>
    <property type="match status" value="1"/>
</dbReference>
<dbReference type="HOGENOM" id="CLU_043374_1_0_4"/>
<evidence type="ECO:0000256" key="2">
    <source>
        <dbReference type="ARBA" id="ARBA00022723"/>
    </source>
</evidence>
<dbReference type="CDD" id="cd10551">
    <property type="entry name" value="PsrB"/>
    <property type="match status" value="1"/>
</dbReference>
<dbReference type="InterPro" id="IPR017896">
    <property type="entry name" value="4Fe4S_Fe-S-bd"/>
</dbReference>
<dbReference type="Gene3D" id="3.30.70.20">
    <property type="match status" value="2"/>
</dbReference>
<protein>
    <submittedName>
        <fullName evidence="6">4Fe-4S binding domain protein</fullName>
    </submittedName>
</protein>
<dbReference type="PANTHER" id="PTHR43177:SF3">
    <property type="entry name" value="PROTEIN NRFC HOMOLOG"/>
    <property type="match status" value="1"/>
</dbReference>
<feature type="domain" description="4Fe-4S ferredoxin-type" evidence="5">
    <location>
        <begin position="56"/>
        <end position="87"/>
    </location>
</feature>
<dbReference type="PROSITE" id="PS51379">
    <property type="entry name" value="4FE4S_FER_2"/>
    <property type="match status" value="3"/>
</dbReference>
<evidence type="ECO:0000256" key="4">
    <source>
        <dbReference type="ARBA" id="ARBA00023014"/>
    </source>
</evidence>
<dbReference type="SUPFAM" id="SSF54862">
    <property type="entry name" value="4Fe-4S ferredoxins"/>
    <property type="match status" value="1"/>
</dbReference>
<dbReference type="GO" id="GO:0051539">
    <property type="term" value="F:4 iron, 4 sulfur cluster binding"/>
    <property type="evidence" value="ECO:0007669"/>
    <property type="project" value="UniProtKB-KW"/>
</dbReference>
<name>F3QJU3_9BURK</name>
<accession>F3QJU3</accession>
<dbReference type="InterPro" id="IPR050954">
    <property type="entry name" value="ET_IronSulfur_Cluster-Binding"/>
</dbReference>
<keyword evidence="3" id="KW-0408">Iron</keyword>
<evidence type="ECO:0000313" key="7">
    <source>
        <dbReference type="Proteomes" id="UP000005156"/>
    </source>
</evidence>
<evidence type="ECO:0000256" key="1">
    <source>
        <dbReference type="ARBA" id="ARBA00022485"/>
    </source>
</evidence>
<organism evidence="6 7">
    <name type="scientific">Parasutterella excrementihominis YIT 11859</name>
    <dbReference type="NCBI Taxonomy" id="762966"/>
    <lineage>
        <taxon>Bacteria</taxon>
        <taxon>Pseudomonadati</taxon>
        <taxon>Pseudomonadota</taxon>
        <taxon>Betaproteobacteria</taxon>
        <taxon>Burkholderiales</taxon>
        <taxon>Sutterellaceae</taxon>
        <taxon>Parasutterella</taxon>
    </lineage>
</organism>
<dbReference type="eggNOG" id="COG0437">
    <property type="taxonomic scope" value="Bacteria"/>
</dbReference>
<dbReference type="Proteomes" id="UP000005156">
    <property type="component" value="Unassembled WGS sequence"/>
</dbReference>
<dbReference type="InterPro" id="IPR017900">
    <property type="entry name" value="4Fe4S_Fe_S_CS"/>
</dbReference>
<keyword evidence="1" id="KW-0004">4Fe-4S</keyword>
<dbReference type="EMBL" id="AFBP01000030">
    <property type="protein sequence ID" value="EGG55154.1"/>
    <property type="molecule type" value="Genomic_DNA"/>
</dbReference>
<evidence type="ECO:0000256" key="3">
    <source>
        <dbReference type="ARBA" id="ARBA00023004"/>
    </source>
</evidence>
<dbReference type="GO" id="GO:0046872">
    <property type="term" value="F:metal ion binding"/>
    <property type="evidence" value="ECO:0007669"/>
    <property type="project" value="UniProtKB-KW"/>
</dbReference>
<feature type="domain" description="4Fe-4S ferredoxin-type" evidence="5">
    <location>
        <begin position="88"/>
        <end position="117"/>
    </location>
</feature>
<evidence type="ECO:0000259" key="5">
    <source>
        <dbReference type="PROSITE" id="PS51379"/>
    </source>
</evidence>
<dbReference type="Pfam" id="PF13247">
    <property type="entry name" value="Fer4_11"/>
    <property type="match status" value="2"/>
</dbReference>